<keyword evidence="8" id="KW-0968">Cytoplasmic vesicle</keyword>
<dbReference type="GO" id="GO:0005794">
    <property type="term" value="C:Golgi apparatus"/>
    <property type="evidence" value="ECO:0007669"/>
    <property type="project" value="UniProtKB-SubCell"/>
</dbReference>
<evidence type="ECO:0000256" key="1">
    <source>
        <dbReference type="ARBA" id="ARBA00004180"/>
    </source>
</evidence>
<comment type="similarity">
    <text evidence="3 9">Belongs to the adaptor complexes small subunit family.</text>
</comment>
<dbReference type="Proteomes" id="UP000827549">
    <property type="component" value="Chromosome 6"/>
</dbReference>
<dbReference type="SUPFAM" id="SSF64356">
    <property type="entry name" value="SNARE-like"/>
    <property type="match status" value="1"/>
</dbReference>
<organism evidence="11 12">
    <name type="scientific">Vanrija pseudolonga</name>
    <dbReference type="NCBI Taxonomy" id="143232"/>
    <lineage>
        <taxon>Eukaryota</taxon>
        <taxon>Fungi</taxon>
        <taxon>Dikarya</taxon>
        <taxon>Basidiomycota</taxon>
        <taxon>Agaricomycotina</taxon>
        <taxon>Tremellomycetes</taxon>
        <taxon>Trichosporonales</taxon>
        <taxon>Trichosporonaceae</taxon>
        <taxon>Vanrija</taxon>
    </lineage>
</organism>
<dbReference type="GO" id="GO:0006886">
    <property type="term" value="P:intracellular protein transport"/>
    <property type="evidence" value="ECO:0007669"/>
    <property type="project" value="UniProtKB-UniRule"/>
</dbReference>
<dbReference type="AlphaFoldDB" id="A0AAF0YDR7"/>
<dbReference type="GO" id="GO:0030123">
    <property type="term" value="C:AP-3 adaptor complex"/>
    <property type="evidence" value="ECO:0007669"/>
    <property type="project" value="InterPro"/>
</dbReference>
<keyword evidence="12" id="KW-1185">Reference proteome</keyword>
<evidence type="ECO:0000256" key="8">
    <source>
        <dbReference type="ARBA" id="ARBA00023329"/>
    </source>
</evidence>
<dbReference type="InterPro" id="IPR011012">
    <property type="entry name" value="Longin-like_dom_sf"/>
</dbReference>
<gene>
    <name evidence="11" type="primary">Ap3s1</name>
    <name evidence="11" type="ORF">LOC62_06G008379</name>
</gene>
<feature type="domain" description="AP complex mu/sigma subunit" evidence="10">
    <location>
        <begin position="1"/>
        <end position="53"/>
    </location>
</feature>
<comment type="subcellular location">
    <subcellularLocation>
        <location evidence="1">Cytoplasmic vesicle membrane</location>
        <topology evidence="1">Peripheral membrane protein</topology>
        <orientation evidence="1">Cytoplasmic side</orientation>
    </subcellularLocation>
    <subcellularLocation>
        <location evidence="2">Golgi apparatus</location>
    </subcellularLocation>
</comment>
<dbReference type="GO" id="GO:0006896">
    <property type="term" value="P:Golgi to vacuole transport"/>
    <property type="evidence" value="ECO:0007669"/>
    <property type="project" value="InterPro"/>
</dbReference>
<sequence length="211" mass="22791">MIHAVLIFNTHGKPRLSKFFTAIPPLRQQALISQIFSFISDRPAGVCNFLDVPELVFPSASSGAVTPNGNGKGKAAARSDDDDTRIIYRHYATLYFVFVVDGAESELGILDLIQVFVESLDRAFENVCELDLIFHFDEVQHVLGEIIQGGLVLETNINEISLCAQASQRNRKASAASANPLLPSLLVAPGAGRGRGSAADGPRRWLSSIGV</sequence>
<dbReference type="InterPro" id="IPR027155">
    <property type="entry name" value="APS3"/>
</dbReference>
<dbReference type="RefSeq" id="XP_062630891.1">
    <property type="nucleotide sequence ID" value="XM_062774907.1"/>
</dbReference>
<keyword evidence="5 9" id="KW-0653">Protein transport</keyword>
<dbReference type="FunFam" id="3.30.450.60:FF:000001">
    <property type="entry name" value="AP complex subunit sigma"/>
    <property type="match status" value="1"/>
</dbReference>
<evidence type="ECO:0000256" key="9">
    <source>
        <dbReference type="PIRNR" id="PIRNR015588"/>
    </source>
</evidence>
<feature type="domain" description="AP complex mu/sigma subunit" evidence="10">
    <location>
        <begin position="82"/>
        <end position="160"/>
    </location>
</feature>
<evidence type="ECO:0000256" key="2">
    <source>
        <dbReference type="ARBA" id="ARBA00004555"/>
    </source>
</evidence>
<evidence type="ECO:0000256" key="4">
    <source>
        <dbReference type="ARBA" id="ARBA00022448"/>
    </source>
</evidence>
<keyword evidence="7 9" id="KW-0472">Membrane</keyword>
<dbReference type="EMBL" id="CP086719">
    <property type="protein sequence ID" value="WOO84865.1"/>
    <property type="molecule type" value="Genomic_DNA"/>
</dbReference>
<dbReference type="InterPro" id="IPR022775">
    <property type="entry name" value="AP_mu_sigma_su"/>
</dbReference>
<dbReference type="GeneID" id="87811545"/>
<evidence type="ECO:0000256" key="6">
    <source>
        <dbReference type="ARBA" id="ARBA00023034"/>
    </source>
</evidence>
<evidence type="ECO:0000256" key="7">
    <source>
        <dbReference type="ARBA" id="ARBA00023136"/>
    </source>
</evidence>
<dbReference type="PROSITE" id="PS00989">
    <property type="entry name" value="CLAT_ADAPTOR_S"/>
    <property type="match status" value="1"/>
</dbReference>
<accession>A0AAF0YDR7</accession>
<evidence type="ECO:0000313" key="11">
    <source>
        <dbReference type="EMBL" id="WOO84865.1"/>
    </source>
</evidence>
<reference evidence="11" key="1">
    <citation type="submission" date="2023-10" db="EMBL/GenBank/DDBJ databases">
        <authorList>
            <person name="Noh H."/>
        </authorList>
    </citation>
    <scope>NUCLEOTIDE SEQUENCE</scope>
    <source>
        <strain evidence="11">DUCC4014</strain>
    </source>
</reference>
<evidence type="ECO:0000256" key="3">
    <source>
        <dbReference type="ARBA" id="ARBA00006972"/>
    </source>
</evidence>
<dbReference type="Pfam" id="PF01217">
    <property type="entry name" value="Clat_adaptor_s"/>
    <property type="match status" value="2"/>
</dbReference>
<dbReference type="InterPro" id="IPR016635">
    <property type="entry name" value="AP_complex_ssu"/>
</dbReference>
<protein>
    <recommendedName>
        <fullName evidence="9">AP complex subunit sigma</fullName>
    </recommendedName>
</protein>
<dbReference type="PANTHER" id="PTHR11753">
    <property type="entry name" value="ADAPTOR COMPLEXES SMALL SUBUNIT FAMILY"/>
    <property type="match status" value="1"/>
</dbReference>
<evidence type="ECO:0000259" key="10">
    <source>
        <dbReference type="Pfam" id="PF01217"/>
    </source>
</evidence>
<dbReference type="PIRSF" id="PIRSF015588">
    <property type="entry name" value="AP_complex_sigma"/>
    <property type="match status" value="1"/>
</dbReference>
<proteinExistence type="inferred from homology"/>
<name>A0AAF0YDR7_9TREE</name>
<keyword evidence="6" id="KW-0333">Golgi apparatus</keyword>
<dbReference type="InterPro" id="IPR000804">
    <property type="entry name" value="Clathrin_sm-chain_CS"/>
</dbReference>
<dbReference type="GO" id="GO:0030659">
    <property type="term" value="C:cytoplasmic vesicle membrane"/>
    <property type="evidence" value="ECO:0007669"/>
    <property type="project" value="UniProtKB-SubCell"/>
</dbReference>
<dbReference type="Gene3D" id="3.30.450.60">
    <property type="match status" value="1"/>
</dbReference>
<evidence type="ECO:0000256" key="5">
    <source>
        <dbReference type="ARBA" id="ARBA00022927"/>
    </source>
</evidence>
<evidence type="ECO:0000313" key="12">
    <source>
        <dbReference type="Proteomes" id="UP000827549"/>
    </source>
</evidence>
<keyword evidence="4 9" id="KW-0813">Transport</keyword>
<dbReference type="CDD" id="cd14834">
    <property type="entry name" value="AP3_sigma"/>
    <property type="match status" value="1"/>
</dbReference>